<dbReference type="Proteomes" id="UP001063698">
    <property type="component" value="Chromosome"/>
</dbReference>
<dbReference type="AlphaFoldDB" id="A0A977KAP9"/>
<organism evidence="1 2">
    <name type="scientific">Ignicoccus pacificus DSM 13166</name>
    <dbReference type="NCBI Taxonomy" id="940294"/>
    <lineage>
        <taxon>Archaea</taxon>
        <taxon>Thermoproteota</taxon>
        <taxon>Thermoprotei</taxon>
        <taxon>Desulfurococcales</taxon>
        <taxon>Desulfurococcaceae</taxon>
        <taxon>Ignicoccus</taxon>
    </lineage>
</organism>
<dbReference type="EMBL" id="CP006868">
    <property type="protein sequence ID" value="UXD22131.1"/>
    <property type="molecule type" value="Genomic_DNA"/>
</dbReference>
<sequence length="315" mass="36140">MTAYAVAMVQRSEASRKKRTRYCEFSEDEWKKASEEALRLLRNDIVSSNAVLEPYRWTDRYDQIIKTLNDGIVRIRNDIGTIARIRLNTQAEAKPIVEINPVELDFVLNSVLGSMVEKYRGKFVPNYYDCALAAVAIAIFVLAHELYHMVFKAEDWVSKFKKTVIERLRQELGEEANINDQCIERFSKVMINYLQDPYANSAAFLKLFEIINKEIGLHGPYGVLVGTIHEVMADNGYLTMDKLDDFLDVALKGILSDYERKELKAIMSNPFVSNMEQIVSITANAVARNKRFQRCVDKKNLNDCWSCIEALLQLG</sequence>
<proteinExistence type="predicted"/>
<accession>A0A977KAP9</accession>
<evidence type="ECO:0000313" key="2">
    <source>
        <dbReference type="Proteomes" id="UP001063698"/>
    </source>
</evidence>
<protein>
    <submittedName>
        <fullName evidence="1">Uncharacterized protein</fullName>
    </submittedName>
</protein>
<evidence type="ECO:0000313" key="1">
    <source>
        <dbReference type="EMBL" id="UXD22131.1"/>
    </source>
</evidence>
<keyword evidence="2" id="KW-1185">Reference proteome</keyword>
<name>A0A977KAP9_9CREN</name>
<reference evidence="1" key="1">
    <citation type="submission" date="2013-11" db="EMBL/GenBank/DDBJ databases">
        <title>Comparative genomics of Ignicoccus.</title>
        <authorList>
            <person name="Podar M."/>
        </authorList>
    </citation>
    <scope>NUCLEOTIDE SEQUENCE</scope>
    <source>
        <strain evidence="1">DSM 13166</strain>
    </source>
</reference>
<gene>
    <name evidence="1" type="ORF">IPA_02015</name>
</gene>
<dbReference type="KEGG" id="ipc:IPA_02015"/>